<dbReference type="InterPro" id="IPR011009">
    <property type="entry name" value="Kinase-like_dom_sf"/>
</dbReference>
<feature type="domain" description="Protein kinase" evidence="3">
    <location>
        <begin position="215"/>
        <end position="514"/>
    </location>
</feature>
<organism evidence="4 5">
    <name type="scientific">Kitasatospora phosalacinea</name>
    <dbReference type="NCBI Taxonomy" id="2065"/>
    <lineage>
        <taxon>Bacteria</taxon>
        <taxon>Bacillati</taxon>
        <taxon>Actinomycetota</taxon>
        <taxon>Actinomycetes</taxon>
        <taxon>Kitasatosporales</taxon>
        <taxon>Streptomycetaceae</taxon>
        <taxon>Kitasatospora</taxon>
    </lineage>
</organism>
<keyword evidence="4" id="KW-0808">Transferase</keyword>
<dbReference type="PROSITE" id="PS00107">
    <property type="entry name" value="PROTEIN_KINASE_ATP"/>
    <property type="match status" value="1"/>
</dbReference>
<sequence>MSAAGKDDSSGARRPKPAPPRVQRWFQERPSPFPHEQEALDHVKALMPQAEPFRAWATFSFTAASGRTNECDLFILVPRGLFLVELKAHPGRLVNNGSTWNFHGPDRVRTINNPLHLTDLKTKELRARLTWAAQTSHAGVRIPFISPAVFLSAPSLRSELDTVQQTNVYGRDDGTSGLPRIWQDFLGLPPQRDSEAARRERLDLARALPDLMKRIGVRASTAHLNFGDGWNLAGRPLDGGPTWEDRLAIREQPIREEGRVRVYLVSLQATAETRNSVERAARREYQVLQGISHRGIAQAREFRDHQGGPAILFNHRASDLRLDAYLATHGTSLTHETRLELVRQIADALRYAHQRSLYHRALAARSVYVSSKPDGSSPVVRIIDWQVAARDFDSSSHPSLGNPSAGGDHVENAAQVYLAPEFDMEFADPVDLDIFGLGALAHLILSGEPPAERRSAMIERLTNDGGLRPSAVSDAVSEELDGLVYQATRADVAERLDSVDRFLDELDRIEHAAATEALTPVGVDPLIAMAGQSVDAEWSVEKVLGTGATARALLVQREVEDLGGTIRVERRVLKVSLDETRDDRLESEADVLAKVGGGAVVRLLAGPRKIHDRTVLDLEYAGERSLGARLRGDGRLTYHELERFGRDLFTALDQLAGKGVWHRDLKPDNFGVLQRADRSWQLVLFDFSLAEASERDVKAGTRGYLDPFLDTPRRPVFDHHAEYYAAAVTLHEMASGERPRWGDEMTDPRTTDDEYPVIAEEVFEPALKEGLTAFFRRALHRDADRRFDTLRQMHEAWESVFAKADAMAPDDEDDETEDLQAARDRVAAQAEPDTLLKDAGLSPRAQSVANSFGATTVGELLNVPLHQIARARGAGAVIRKELNRRHKQWTAKLRKTAAPAAQPAGKSESSATAPKIDLAELPADMAARASIDEIAAHLDPGPNSKGSRKREIIRLTLGLPGVDGALSTLPVWCSQTDIAKAIDISQATVSRSHVAAIQSWAADPFLTGLREEILAFVAGSGRVVTAQEAATDLRIRKGVREQDPQRAEALALAVVRAAVEAEAWPQNKADDDQPRLAVLRRSGRVFIACESLSGTNDPSAPELADYARALGQQADRLAQTEPLPDRAVVIRDLRSVPVPAGMTPVSDGRLVALASAAAQDALYSPRLELYPRGLGLAQAIRISQAAAGIRRDRGATAEELLAKVRLRFPDLDLGEPTAVELEEALAEALQHAGFVLEYDTETKRFRAPVPEGVRSMTASATATTLFPSAVGVAAASAAAGRDPKALLGAKLDDALRRGGFLALTLRGKHLPGTADLIADAYGVEPVSLSGLFLREFRALAAEHGTDWGRVLTIDTKFTESGELPRGLASYVKGTWTRVGERLRERLGTAGPMHVLFLHDAGLAARYQDAGGRELLVTLQNAARREFDAPHGLWLLCPQEAPHETPQLDGMIVEVLGEAERAVLIKDFLDELRARSAAA</sequence>
<dbReference type="PROSITE" id="PS50011">
    <property type="entry name" value="PROTEIN_KINASE_DOM"/>
    <property type="match status" value="2"/>
</dbReference>
<feature type="compositionally biased region" description="Basic and acidic residues" evidence="2">
    <location>
        <begin position="1"/>
        <end position="11"/>
    </location>
</feature>
<dbReference type="PANTHER" id="PTHR24347">
    <property type="entry name" value="SERINE/THREONINE-PROTEIN KINASE"/>
    <property type="match status" value="1"/>
</dbReference>
<proteinExistence type="predicted"/>
<dbReference type="InterPro" id="IPR017441">
    <property type="entry name" value="Protein_kinase_ATP_BS"/>
</dbReference>
<protein>
    <submittedName>
        <fullName evidence="4">Protein kinase</fullName>
    </submittedName>
</protein>
<keyword evidence="1" id="KW-0067">ATP-binding</keyword>
<keyword evidence="4" id="KW-0418">Kinase</keyword>
<feature type="binding site" evidence="1">
    <location>
        <position position="574"/>
    </location>
    <ligand>
        <name>ATP</name>
        <dbReference type="ChEBI" id="CHEBI:30616"/>
    </ligand>
</feature>
<dbReference type="InterPro" id="IPR000719">
    <property type="entry name" value="Prot_kinase_dom"/>
</dbReference>
<dbReference type="InterPro" id="IPR011528">
    <property type="entry name" value="NERD"/>
</dbReference>
<dbReference type="SMART" id="SM00220">
    <property type="entry name" value="S_TKc"/>
    <property type="match status" value="1"/>
</dbReference>
<dbReference type="InterPro" id="IPR049832">
    <property type="entry name" value="BREX_PglW"/>
</dbReference>
<evidence type="ECO:0000259" key="3">
    <source>
        <dbReference type="PROSITE" id="PS50011"/>
    </source>
</evidence>
<gene>
    <name evidence="4" type="ORF">Kpho01_67890</name>
</gene>
<dbReference type="Pfam" id="PF07714">
    <property type="entry name" value="PK_Tyr_Ser-Thr"/>
    <property type="match status" value="1"/>
</dbReference>
<dbReference type="Gene3D" id="1.10.510.10">
    <property type="entry name" value="Transferase(Phosphotransferase) domain 1"/>
    <property type="match status" value="2"/>
</dbReference>
<dbReference type="OrthoDB" id="3404503at2"/>
<dbReference type="Proteomes" id="UP001165143">
    <property type="component" value="Unassembled WGS sequence"/>
</dbReference>
<dbReference type="NCBIfam" id="NF033442">
    <property type="entry name" value="BREX_PglW"/>
    <property type="match status" value="1"/>
</dbReference>
<dbReference type="Pfam" id="PF08378">
    <property type="entry name" value="NERD"/>
    <property type="match status" value="1"/>
</dbReference>
<dbReference type="EMBL" id="BSRX01000059">
    <property type="protein sequence ID" value="GLW58778.1"/>
    <property type="molecule type" value="Genomic_DNA"/>
</dbReference>
<dbReference type="Pfam" id="PF00069">
    <property type="entry name" value="Pkinase"/>
    <property type="match status" value="1"/>
</dbReference>
<reference evidence="4" key="1">
    <citation type="submission" date="2023-02" db="EMBL/GenBank/DDBJ databases">
        <title>Kitasatospora phosalacinea NBRC 14362.</title>
        <authorList>
            <person name="Ichikawa N."/>
            <person name="Sato H."/>
            <person name="Tonouchi N."/>
        </authorList>
    </citation>
    <scope>NUCLEOTIDE SEQUENCE</scope>
    <source>
        <strain evidence="4">NBRC 14362</strain>
    </source>
</reference>
<evidence type="ECO:0000256" key="1">
    <source>
        <dbReference type="PROSITE-ProRule" id="PRU10141"/>
    </source>
</evidence>
<keyword evidence="1" id="KW-0547">Nucleotide-binding</keyword>
<evidence type="ECO:0000256" key="2">
    <source>
        <dbReference type="SAM" id="MobiDB-lite"/>
    </source>
</evidence>
<evidence type="ECO:0000313" key="4">
    <source>
        <dbReference type="EMBL" id="GLW58778.1"/>
    </source>
</evidence>
<feature type="domain" description="Protein kinase" evidence="3">
    <location>
        <begin position="538"/>
        <end position="801"/>
    </location>
</feature>
<feature type="region of interest" description="Disordered" evidence="2">
    <location>
        <begin position="1"/>
        <end position="29"/>
    </location>
</feature>
<dbReference type="SUPFAM" id="SSF56112">
    <property type="entry name" value="Protein kinase-like (PK-like)"/>
    <property type="match status" value="2"/>
</dbReference>
<name>A0A9W6PPU0_9ACTN</name>
<accession>A0A9W6PPU0</accession>
<dbReference type="GO" id="GO:0004672">
    <property type="term" value="F:protein kinase activity"/>
    <property type="evidence" value="ECO:0007669"/>
    <property type="project" value="InterPro"/>
</dbReference>
<comment type="caution">
    <text evidence="4">The sequence shown here is derived from an EMBL/GenBank/DDBJ whole genome shotgun (WGS) entry which is preliminary data.</text>
</comment>
<dbReference type="GO" id="GO:0005524">
    <property type="term" value="F:ATP binding"/>
    <property type="evidence" value="ECO:0007669"/>
    <property type="project" value="UniProtKB-UniRule"/>
</dbReference>
<dbReference type="InterPro" id="IPR001245">
    <property type="entry name" value="Ser-Thr/Tyr_kinase_cat_dom"/>
</dbReference>
<evidence type="ECO:0000313" key="5">
    <source>
        <dbReference type="Proteomes" id="UP001165143"/>
    </source>
</evidence>